<dbReference type="GO" id="GO:0000139">
    <property type="term" value="C:Golgi membrane"/>
    <property type="evidence" value="ECO:0007669"/>
    <property type="project" value="UniProtKB-SubCell"/>
</dbReference>
<dbReference type="RefSeq" id="XP_030050247.1">
    <property type="nucleotide sequence ID" value="XM_030194387.1"/>
</dbReference>
<evidence type="ECO:0000313" key="11">
    <source>
        <dbReference type="RefSeq" id="XP_030050245.1"/>
    </source>
</evidence>
<evidence type="ECO:0000259" key="8">
    <source>
        <dbReference type="Pfam" id="PF04572"/>
    </source>
</evidence>
<dbReference type="Pfam" id="PF04572">
    <property type="entry name" value="Gb3_synth"/>
    <property type="match status" value="1"/>
</dbReference>
<dbReference type="GeneID" id="115463677"/>
<evidence type="ECO:0000313" key="10">
    <source>
        <dbReference type="RefSeq" id="XP_030050244.1"/>
    </source>
</evidence>
<dbReference type="PANTHER" id="PTHR12042:SF16">
    <property type="entry name" value="ALPHA-1,4-N-ACETYLGLUCOSAMINYLTRANSFERASE"/>
    <property type="match status" value="1"/>
</dbReference>
<dbReference type="Pfam" id="PF04488">
    <property type="entry name" value="Gly_transf_sug"/>
    <property type="match status" value="1"/>
</dbReference>
<dbReference type="Proteomes" id="UP000515156">
    <property type="component" value="Chromosome 2"/>
</dbReference>
<evidence type="ECO:0000313" key="12">
    <source>
        <dbReference type="RefSeq" id="XP_030050246.1"/>
    </source>
</evidence>
<evidence type="ECO:0000256" key="3">
    <source>
        <dbReference type="ARBA" id="ARBA00022676"/>
    </source>
</evidence>
<dbReference type="InterPro" id="IPR007652">
    <property type="entry name" value="A1-4-GlycosylTfrase_dom"/>
</dbReference>
<dbReference type="AlphaFoldDB" id="A0A6P7XHV0"/>
<dbReference type="SUPFAM" id="SSF53448">
    <property type="entry name" value="Nucleotide-diphospho-sugar transferases"/>
    <property type="match status" value="1"/>
</dbReference>
<evidence type="ECO:0000256" key="2">
    <source>
        <dbReference type="ARBA" id="ARBA00009003"/>
    </source>
</evidence>
<evidence type="ECO:0000313" key="13">
    <source>
        <dbReference type="RefSeq" id="XP_030050247.1"/>
    </source>
</evidence>
<name>A0A6P7XHV0_9AMPH</name>
<dbReference type="GO" id="GO:0006493">
    <property type="term" value="P:protein O-linked glycosylation"/>
    <property type="evidence" value="ECO:0007669"/>
    <property type="project" value="TreeGrafter"/>
</dbReference>
<dbReference type="PROSITE" id="PS51257">
    <property type="entry name" value="PROKAR_LIPOPROTEIN"/>
    <property type="match status" value="1"/>
</dbReference>
<dbReference type="RefSeq" id="XP_030050245.1">
    <property type="nucleotide sequence ID" value="XM_030194385.1"/>
</dbReference>
<keyword evidence="5" id="KW-0333">Golgi apparatus</keyword>
<accession>A0A6P7XHV0</accession>
<dbReference type="InterPro" id="IPR007577">
    <property type="entry name" value="GlycoTrfase_DXD_sugar-bd_CS"/>
</dbReference>
<keyword evidence="4" id="KW-0808">Transferase</keyword>
<dbReference type="OrthoDB" id="409543at2759"/>
<dbReference type="GO" id="GO:0008375">
    <property type="term" value="F:acetylglucosaminyltransferase activity"/>
    <property type="evidence" value="ECO:0007669"/>
    <property type="project" value="TreeGrafter"/>
</dbReference>
<keyword evidence="3" id="KW-0328">Glycosyltransferase</keyword>
<evidence type="ECO:0000313" key="9">
    <source>
        <dbReference type="Proteomes" id="UP000515156"/>
    </source>
</evidence>
<dbReference type="KEGG" id="muo:115463677"/>
<organism evidence="9 11">
    <name type="scientific">Microcaecilia unicolor</name>
    <dbReference type="NCBI Taxonomy" id="1415580"/>
    <lineage>
        <taxon>Eukaryota</taxon>
        <taxon>Metazoa</taxon>
        <taxon>Chordata</taxon>
        <taxon>Craniata</taxon>
        <taxon>Vertebrata</taxon>
        <taxon>Euteleostomi</taxon>
        <taxon>Amphibia</taxon>
        <taxon>Gymnophiona</taxon>
        <taxon>Siphonopidae</taxon>
        <taxon>Microcaecilia</taxon>
    </lineage>
</organism>
<keyword evidence="7" id="KW-0732">Signal</keyword>
<reference evidence="10 11" key="1">
    <citation type="submission" date="2025-04" db="UniProtKB">
        <authorList>
            <consortium name="RefSeq"/>
        </authorList>
    </citation>
    <scope>IDENTIFICATION</scope>
</reference>
<keyword evidence="9" id="KW-1185">Reference proteome</keyword>
<evidence type="ECO:0000256" key="5">
    <source>
        <dbReference type="ARBA" id="ARBA00023034"/>
    </source>
</evidence>
<evidence type="ECO:0000256" key="1">
    <source>
        <dbReference type="ARBA" id="ARBA00004323"/>
    </source>
</evidence>
<dbReference type="PANTHER" id="PTHR12042">
    <property type="entry name" value="LACTOSYLCERAMIDE 4-ALPHA-GALACTOSYLTRANSFERASE ALPHA- 1,4-GALACTOSYLTRANSFERASE"/>
    <property type="match status" value="1"/>
</dbReference>
<feature type="domain" description="Alpha 1,4-glycosyltransferase" evidence="8">
    <location>
        <begin position="196"/>
        <end position="270"/>
    </location>
</feature>
<dbReference type="InterPro" id="IPR051981">
    <property type="entry name" value="Glycosyltransf_32"/>
</dbReference>
<evidence type="ECO:0000256" key="4">
    <source>
        <dbReference type="ARBA" id="ARBA00022679"/>
    </source>
</evidence>
<feature type="signal peptide" evidence="7">
    <location>
        <begin position="1"/>
        <end position="19"/>
    </location>
</feature>
<gene>
    <name evidence="10 11 12 13" type="primary">LOC115463677</name>
</gene>
<evidence type="ECO:0000256" key="6">
    <source>
        <dbReference type="ARBA" id="ARBA00023136"/>
    </source>
</evidence>
<comment type="similarity">
    <text evidence="2">Belongs to the glycosyltransferase 32 family.</text>
</comment>
<keyword evidence="6" id="KW-0472">Membrane</keyword>
<feature type="chain" id="PRO_5044652444" evidence="7">
    <location>
        <begin position="20"/>
        <end position="346"/>
    </location>
</feature>
<protein>
    <submittedName>
        <fullName evidence="10 11">Alpha-1,4-N-acetylglucosaminyltransferase-like isoform X1</fullName>
    </submittedName>
</protein>
<dbReference type="InterPro" id="IPR029044">
    <property type="entry name" value="Nucleotide-diphossugar_trans"/>
</dbReference>
<evidence type="ECO:0000256" key="7">
    <source>
        <dbReference type="SAM" id="SignalP"/>
    </source>
</evidence>
<sequence length="346" mass="39486">MKSMILCPLLFFFIFACSAVYWMKTDSLWTLHRFLNRQFTAEDIIKSNTGIFLVETTEKLEPSPLAVCAIESTARTYPNRSVYFFMKGLTKDMTVTESSFYKAILLLSSIENVHILPLHFEDIFKDTPLDPWYQKVNPAKEKYWAHVSSDAFRFAIIWKYGGIYMDTDIIFMRPIPEVDFLASQGAQVVNGAIFGFQRHYQFLWDCMSDFVKNYKGEIWGHQGPGLITRVIKRQCEMPVFKGTEDTTCGDFFILNPQRFYPIPFPAWERCIASGHMCMDLRTFICVLGTQACFGIKVGIQPGIGGIRYSNPLVGHTRNDLEAVVASITASSAIFFSSFNLYSFGGK</sequence>
<comment type="subcellular location">
    <subcellularLocation>
        <location evidence="1">Golgi apparatus membrane</location>
        <topology evidence="1">Single-pass type II membrane protein</topology>
    </subcellularLocation>
</comment>
<dbReference type="Gene3D" id="3.90.550.20">
    <property type="match status" value="1"/>
</dbReference>
<dbReference type="RefSeq" id="XP_030050246.1">
    <property type="nucleotide sequence ID" value="XM_030194386.1"/>
</dbReference>
<dbReference type="RefSeq" id="XP_030050244.1">
    <property type="nucleotide sequence ID" value="XM_030194384.1"/>
</dbReference>
<proteinExistence type="inferred from homology"/>